<dbReference type="InterPro" id="IPR005149">
    <property type="entry name" value="Tscrpt_reg_PadR_N"/>
</dbReference>
<evidence type="ECO:0000313" key="2">
    <source>
        <dbReference type="EMBL" id="MBC5725532.1"/>
    </source>
</evidence>
<dbReference type="PANTHER" id="PTHR33169:SF14">
    <property type="entry name" value="TRANSCRIPTIONAL REGULATOR RV3488"/>
    <property type="match status" value="1"/>
</dbReference>
<organism evidence="2 3">
    <name type="scientific">Agathobaculum faecis</name>
    <dbReference type="NCBI Taxonomy" id="2763013"/>
    <lineage>
        <taxon>Bacteria</taxon>
        <taxon>Bacillati</taxon>
        <taxon>Bacillota</taxon>
        <taxon>Clostridia</taxon>
        <taxon>Eubacteriales</taxon>
        <taxon>Butyricicoccaceae</taxon>
        <taxon>Agathobaculum</taxon>
    </lineage>
</organism>
<dbReference type="SUPFAM" id="SSF46785">
    <property type="entry name" value="Winged helix' DNA-binding domain"/>
    <property type="match status" value="1"/>
</dbReference>
<evidence type="ECO:0000259" key="1">
    <source>
        <dbReference type="Pfam" id="PF03551"/>
    </source>
</evidence>
<dbReference type="RefSeq" id="WP_082397169.1">
    <property type="nucleotide sequence ID" value="NZ_JACOPL010000007.1"/>
</dbReference>
<feature type="domain" description="Transcription regulator PadR N-terminal" evidence="1">
    <location>
        <begin position="16"/>
        <end position="90"/>
    </location>
</feature>
<dbReference type="Proteomes" id="UP000606499">
    <property type="component" value="Unassembled WGS sequence"/>
</dbReference>
<dbReference type="EMBL" id="JACOPL010000007">
    <property type="protein sequence ID" value="MBC5725532.1"/>
    <property type="molecule type" value="Genomic_DNA"/>
</dbReference>
<dbReference type="InterPro" id="IPR036388">
    <property type="entry name" value="WH-like_DNA-bd_sf"/>
</dbReference>
<dbReference type="AlphaFoldDB" id="A0A923RVZ4"/>
<dbReference type="Gene3D" id="1.10.10.10">
    <property type="entry name" value="Winged helix-like DNA-binding domain superfamily/Winged helix DNA-binding domain"/>
    <property type="match status" value="1"/>
</dbReference>
<accession>A0A923RVZ4</accession>
<dbReference type="InterPro" id="IPR052509">
    <property type="entry name" value="Metal_resp_DNA-bind_regulator"/>
</dbReference>
<proteinExistence type="predicted"/>
<evidence type="ECO:0000313" key="3">
    <source>
        <dbReference type="Proteomes" id="UP000606499"/>
    </source>
</evidence>
<keyword evidence="3" id="KW-1185">Reference proteome</keyword>
<reference evidence="2" key="1">
    <citation type="submission" date="2020-08" db="EMBL/GenBank/DDBJ databases">
        <title>Genome public.</title>
        <authorList>
            <person name="Liu C."/>
            <person name="Sun Q."/>
        </authorList>
    </citation>
    <scope>NUCLEOTIDE SEQUENCE</scope>
    <source>
        <strain evidence="2">NSJ-28</strain>
    </source>
</reference>
<dbReference type="InterPro" id="IPR036390">
    <property type="entry name" value="WH_DNA-bd_sf"/>
</dbReference>
<gene>
    <name evidence="2" type="ORF">H8S45_08695</name>
</gene>
<comment type="caution">
    <text evidence="2">The sequence shown here is derived from an EMBL/GenBank/DDBJ whole genome shotgun (WGS) entry which is preliminary data.</text>
</comment>
<dbReference type="PANTHER" id="PTHR33169">
    <property type="entry name" value="PADR-FAMILY TRANSCRIPTIONAL REGULATOR"/>
    <property type="match status" value="1"/>
</dbReference>
<dbReference type="Pfam" id="PF03551">
    <property type="entry name" value="PadR"/>
    <property type="match status" value="1"/>
</dbReference>
<sequence>MAIDKSLLAGSTGLLILRLLEEGDLYGYQMIERLRERSDDTFSLKAGTLYPLLHTLEVQGLVRSYERAADGARVRKYYRLTDLGHTRLAEKTEEWRRFSGAVERVLKGGESHAFA</sequence>
<name>A0A923RVZ4_9FIRM</name>
<protein>
    <submittedName>
        <fullName evidence="2">Helix-turn-helix transcriptional regulator</fullName>
    </submittedName>
</protein>